<gene>
    <name evidence="2" type="ORF">CfE428DRAFT_5956</name>
</gene>
<accession>B4DAL5</accession>
<dbReference type="InParanoid" id="B4DAL5"/>
<dbReference type="eggNOG" id="COG0584">
    <property type="taxonomic scope" value="Bacteria"/>
</dbReference>
<protein>
    <submittedName>
        <fullName evidence="2">Glycerophosphoryl diester phosphodiesterase</fullName>
    </submittedName>
</protein>
<dbReference type="AlphaFoldDB" id="B4DAL5"/>
<reference evidence="2 3" key="1">
    <citation type="journal article" date="2011" name="J. Bacteriol.">
        <title>Genome sequence of Chthoniobacter flavus Ellin428, an aerobic heterotrophic soil bacterium.</title>
        <authorList>
            <person name="Kant R."/>
            <person name="van Passel M.W."/>
            <person name="Palva A."/>
            <person name="Lucas S."/>
            <person name="Lapidus A."/>
            <person name="Glavina Del Rio T."/>
            <person name="Dalin E."/>
            <person name="Tice H."/>
            <person name="Bruce D."/>
            <person name="Goodwin L."/>
            <person name="Pitluck S."/>
            <person name="Larimer F.W."/>
            <person name="Land M.L."/>
            <person name="Hauser L."/>
            <person name="Sangwan P."/>
            <person name="de Vos W.M."/>
            <person name="Janssen P.H."/>
            <person name="Smidt H."/>
        </authorList>
    </citation>
    <scope>NUCLEOTIDE SEQUENCE [LARGE SCALE GENOMIC DNA]</scope>
    <source>
        <strain evidence="2 3">Ellin428</strain>
    </source>
</reference>
<dbReference type="Gene3D" id="3.20.20.190">
    <property type="entry name" value="Phosphatidylinositol (PI) phosphodiesterase"/>
    <property type="match status" value="1"/>
</dbReference>
<dbReference type="GO" id="GO:0008081">
    <property type="term" value="F:phosphoric diester hydrolase activity"/>
    <property type="evidence" value="ECO:0007669"/>
    <property type="project" value="InterPro"/>
</dbReference>
<dbReference type="PANTHER" id="PTHR46211">
    <property type="entry name" value="GLYCEROPHOSPHORYL DIESTER PHOSPHODIESTERASE"/>
    <property type="match status" value="1"/>
</dbReference>
<evidence type="ECO:0000313" key="3">
    <source>
        <dbReference type="Proteomes" id="UP000005824"/>
    </source>
</evidence>
<dbReference type="InterPro" id="IPR030395">
    <property type="entry name" value="GP_PDE_dom"/>
</dbReference>
<dbReference type="PROSITE" id="PS51704">
    <property type="entry name" value="GP_PDE"/>
    <property type="match status" value="1"/>
</dbReference>
<dbReference type="RefSeq" id="WP_006983276.1">
    <property type="nucleotide sequence ID" value="NZ_ABVL01000031.1"/>
</dbReference>
<name>B4DAL5_9BACT</name>
<dbReference type="GO" id="GO:0006629">
    <property type="term" value="P:lipid metabolic process"/>
    <property type="evidence" value="ECO:0007669"/>
    <property type="project" value="InterPro"/>
</dbReference>
<proteinExistence type="predicted"/>
<dbReference type="FunCoup" id="B4DAL5">
    <property type="interactions" value="93"/>
</dbReference>
<dbReference type="Pfam" id="PF03009">
    <property type="entry name" value="GDPD"/>
    <property type="match status" value="1"/>
</dbReference>
<dbReference type="SUPFAM" id="SSF51695">
    <property type="entry name" value="PLC-like phosphodiesterases"/>
    <property type="match status" value="1"/>
</dbReference>
<comment type="caution">
    <text evidence="2">The sequence shown here is derived from an EMBL/GenBank/DDBJ whole genome shotgun (WGS) entry which is preliminary data.</text>
</comment>
<evidence type="ECO:0000313" key="2">
    <source>
        <dbReference type="EMBL" id="EDY16533.1"/>
    </source>
</evidence>
<dbReference type="EMBL" id="ABVL01000031">
    <property type="protein sequence ID" value="EDY16533.1"/>
    <property type="molecule type" value="Genomic_DNA"/>
</dbReference>
<evidence type="ECO:0000259" key="1">
    <source>
        <dbReference type="PROSITE" id="PS51704"/>
    </source>
</evidence>
<sequence>MSEFLCIGHRGACGHEPENTLRSIRRALELGADGVEIDVRLVHGELLVIHDAKLGRTTNGQGYLVRKSLAALRALDAGRGERIPTLREVFETVDRRGFINIELKGRRTAQPTCALIQEFIQTHGWHYEHFLVSSFNRAELRAVTDPQIPIGLLLTRPTRLYSLSARRVRASAVHPAVRWVTARFVADAHRRGLRVFPYTANLPTEIARLRELGVDGVFTDFPERVTGGEERGM</sequence>
<dbReference type="STRING" id="497964.CfE428DRAFT_5956"/>
<organism evidence="2 3">
    <name type="scientific">Chthoniobacter flavus Ellin428</name>
    <dbReference type="NCBI Taxonomy" id="497964"/>
    <lineage>
        <taxon>Bacteria</taxon>
        <taxon>Pseudomonadati</taxon>
        <taxon>Verrucomicrobiota</taxon>
        <taxon>Spartobacteria</taxon>
        <taxon>Chthoniobacterales</taxon>
        <taxon>Chthoniobacteraceae</taxon>
        <taxon>Chthoniobacter</taxon>
    </lineage>
</organism>
<dbReference type="InterPro" id="IPR017946">
    <property type="entry name" value="PLC-like_Pdiesterase_TIM-brl"/>
</dbReference>
<dbReference type="Proteomes" id="UP000005824">
    <property type="component" value="Unassembled WGS sequence"/>
</dbReference>
<feature type="domain" description="GP-PDE" evidence="1">
    <location>
        <begin position="4"/>
        <end position="229"/>
    </location>
</feature>
<dbReference type="PANTHER" id="PTHR46211:SF1">
    <property type="entry name" value="GLYCEROPHOSPHODIESTER PHOSPHODIESTERASE, CYTOPLASMIC"/>
    <property type="match status" value="1"/>
</dbReference>
<keyword evidence="3" id="KW-1185">Reference proteome</keyword>